<proteinExistence type="predicted"/>
<feature type="domain" description="RING-type" evidence="6">
    <location>
        <begin position="13"/>
        <end position="60"/>
    </location>
</feature>
<sequence length="180" mass="20652">MADVSKLDPEYDCPVCWNRYNNTFRTPKLLDCRHSFCMECLAHLSIVAQIRNQLQCPLCRHTTVLRPEQLITDLPTNALILRQMKLPPHRPWAKEPRQLNLFTRPPSVYMINVGTESGSFTQQTQVQTPVPAAPGEGLSPPCLRNPQLRMFLYLMTTMLVVSLVLIFSVFWTRRLFLGPG</sequence>
<keyword evidence="8" id="KW-1185">Reference proteome</keyword>
<dbReference type="SMART" id="SM00184">
    <property type="entry name" value="RING"/>
    <property type="match status" value="1"/>
</dbReference>
<dbReference type="InterPro" id="IPR051435">
    <property type="entry name" value="RING_finger_E3_ubiq-ligases"/>
</dbReference>
<dbReference type="GO" id="GO:0061630">
    <property type="term" value="F:ubiquitin protein ligase activity"/>
    <property type="evidence" value="ECO:0007669"/>
    <property type="project" value="TreeGrafter"/>
</dbReference>
<reference evidence="7" key="2">
    <citation type="submission" date="2025-09" db="UniProtKB">
        <authorList>
            <consortium name="Ensembl"/>
        </authorList>
    </citation>
    <scope>IDENTIFICATION</scope>
</reference>
<dbReference type="InterPro" id="IPR027370">
    <property type="entry name" value="Znf-RING_euk"/>
</dbReference>
<accession>A0A8C5R6A4</accession>
<gene>
    <name evidence="7" type="primary">RNF183</name>
</gene>
<dbReference type="PANTHER" id="PTHR22791:SF7">
    <property type="entry name" value="E3 UBIQUITIN-PROTEIN LIGASE RNF183"/>
    <property type="match status" value="1"/>
</dbReference>
<keyword evidence="5" id="KW-0472">Membrane</keyword>
<evidence type="ECO:0000256" key="3">
    <source>
        <dbReference type="ARBA" id="ARBA00022833"/>
    </source>
</evidence>
<dbReference type="PANTHER" id="PTHR22791">
    <property type="entry name" value="RING-TYPE DOMAIN-CONTAINING PROTEIN"/>
    <property type="match status" value="1"/>
</dbReference>
<dbReference type="PROSITE" id="PS00518">
    <property type="entry name" value="ZF_RING_1"/>
    <property type="match status" value="1"/>
</dbReference>
<name>A0A8C5R6A4_9ANUR</name>
<evidence type="ECO:0000259" key="6">
    <source>
        <dbReference type="PROSITE" id="PS50089"/>
    </source>
</evidence>
<evidence type="ECO:0000256" key="2">
    <source>
        <dbReference type="ARBA" id="ARBA00022771"/>
    </source>
</evidence>
<dbReference type="Gene3D" id="3.30.40.10">
    <property type="entry name" value="Zinc/RING finger domain, C3HC4 (zinc finger)"/>
    <property type="match status" value="1"/>
</dbReference>
<dbReference type="AlphaFoldDB" id="A0A8C5R6A4"/>
<keyword evidence="3" id="KW-0862">Zinc</keyword>
<dbReference type="GO" id="GO:0008270">
    <property type="term" value="F:zinc ion binding"/>
    <property type="evidence" value="ECO:0007669"/>
    <property type="project" value="UniProtKB-KW"/>
</dbReference>
<dbReference type="CDD" id="cd16556">
    <property type="entry name" value="RING-HC_RNF183-like"/>
    <property type="match status" value="1"/>
</dbReference>
<dbReference type="PROSITE" id="PS50089">
    <property type="entry name" value="ZF_RING_2"/>
    <property type="match status" value="1"/>
</dbReference>
<dbReference type="GeneTree" id="ENSGT00940000162965"/>
<dbReference type="GO" id="GO:0016567">
    <property type="term" value="P:protein ubiquitination"/>
    <property type="evidence" value="ECO:0007669"/>
    <property type="project" value="TreeGrafter"/>
</dbReference>
<dbReference type="InterPro" id="IPR013083">
    <property type="entry name" value="Znf_RING/FYVE/PHD"/>
</dbReference>
<evidence type="ECO:0000256" key="4">
    <source>
        <dbReference type="PROSITE-ProRule" id="PRU00175"/>
    </source>
</evidence>
<evidence type="ECO:0000313" key="7">
    <source>
        <dbReference type="Ensembl" id="ENSLLEP00000047853.1"/>
    </source>
</evidence>
<dbReference type="InterPro" id="IPR017907">
    <property type="entry name" value="Znf_RING_CS"/>
</dbReference>
<protein>
    <submittedName>
        <fullName evidence="7">Ring finger protein 183</fullName>
    </submittedName>
</protein>
<evidence type="ECO:0000256" key="1">
    <source>
        <dbReference type="ARBA" id="ARBA00022723"/>
    </source>
</evidence>
<keyword evidence="5" id="KW-0812">Transmembrane</keyword>
<reference evidence="7" key="1">
    <citation type="submission" date="2025-08" db="UniProtKB">
        <authorList>
            <consortium name="Ensembl"/>
        </authorList>
    </citation>
    <scope>IDENTIFICATION</scope>
</reference>
<dbReference type="Ensembl" id="ENSLLET00000049730.1">
    <property type="protein sequence ID" value="ENSLLEP00000047853.1"/>
    <property type="gene ID" value="ENSLLEG00000030209.1"/>
</dbReference>
<dbReference type="OrthoDB" id="252722at2759"/>
<dbReference type="SUPFAM" id="SSF57850">
    <property type="entry name" value="RING/U-box"/>
    <property type="match status" value="1"/>
</dbReference>
<feature type="transmembrane region" description="Helical" evidence="5">
    <location>
        <begin position="151"/>
        <end position="171"/>
    </location>
</feature>
<evidence type="ECO:0000256" key="5">
    <source>
        <dbReference type="SAM" id="Phobius"/>
    </source>
</evidence>
<keyword evidence="1" id="KW-0479">Metal-binding</keyword>
<dbReference type="InterPro" id="IPR001841">
    <property type="entry name" value="Znf_RING"/>
</dbReference>
<keyword evidence="2 4" id="KW-0863">Zinc-finger</keyword>
<evidence type="ECO:0000313" key="8">
    <source>
        <dbReference type="Proteomes" id="UP000694569"/>
    </source>
</evidence>
<dbReference type="Pfam" id="PF13445">
    <property type="entry name" value="zf-RING_UBOX"/>
    <property type="match status" value="1"/>
</dbReference>
<organism evidence="7 8">
    <name type="scientific">Leptobrachium leishanense</name>
    <name type="common">Leishan spiny toad</name>
    <dbReference type="NCBI Taxonomy" id="445787"/>
    <lineage>
        <taxon>Eukaryota</taxon>
        <taxon>Metazoa</taxon>
        <taxon>Chordata</taxon>
        <taxon>Craniata</taxon>
        <taxon>Vertebrata</taxon>
        <taxon>Euteleostomi</taxon>
        <taxon>Amphibia</taxon>
        <taxon>Batrachia</taxon>
        <taxon>Anura</taxon>
        <taxon>Pelobatoidea</taxon>
        <taxon>Megophryidae</taxon>
        <taxon>Leptobrachium</taxon>
    </lineage>
</organism>
<dbReference type="Proteomes" id="UP000694569">
    <property type="component" value="Unplaced"/>
</dbReference>
<keyword evidence="5" id="KW-1133">Transmembrane helix</keyword>